<gene>
    <name evidence="3" type="ORF">SYV04_26915</name>
</gene>
<evidence type="ECO:0000313" key="4">
    <source>
        <dbReference type="Proteomes" id="UP001291309"/>
    </source>
</evidence>
<name>A0ABU5H9R0_9BACT</name>
<organism evidence="3 4">
    <name type="scientific">Hyalangium rubrum</name>
    <dbReference type="NCBI Taxonomy" id="3103134"/>
    <lineage>
        <taxon>Bacteria</taxon>
        <taxon>Pseudomonadati</taxon>
        <taxon>Myxococcota</taxon>
        <taxon>Myxococcia</taxon>
        <taxon>Myxococcales</taxon>
        <taxon>Cystobacterineae</taxon>
        <taxon>Archangiaceae</taxon>
        <taxon>Hyalangium</taxon>
    </lineage>
</organism>
<feature type="compositionally biased region" description="Basic and acidic residues" evidence="1">
    <location>
        <begin position="35"/>
        <end position="54"/>
    </location>
</feature>
<sequence>MLDFRNLLCAALAASLLFSASEAEARFGKRSPSSDSEKKEDKEDKDDKKQERRNPSQVHDASGVGSHSPPPPPPPPPQQHVVIVEQPAPTYYVSPPPDPEYAARASAVIAERESSVYRFLRFGIGGGPMGGGAGLDLFLAVEGERLGLDGRVTGLSLPTDDGTEGTDGITVAGAHLTYALVAAQRLHWRVEAGISTARAPSLIVTGPSLGTSFDARLVHALDFESRVQVTPLPYRQLDAQAGLAWKPYPWVLRAGWRALVLDDAGLVDGVVHRDVFNGPYFGVGVFF</sequence>
<feature type="signal peptide" evidence="2">
    <location>
        <begin position="1"/>
        <end position="25"/>
    </location>
</feature>
<proteinExistence type="predicted"/>
<accession>A0ABU5H9R0</accession>
<evidence type="ECO:0000313" key="3">
    <source>
        <dbReference type="EMBL" id="MDY7230055.1"/>
    </source>
</evidence>
<comment type="caution">
    <text evidence="3">The sequence shown here is derived from an EMBL/GenBank/DDBJ whole genome shotgun (WGS) entry which is preliminary data.</text>
</comment>
<evidence type="ECO:0000256" key="2">
    <source>
        <dbReference type="SAM" id="SignalP"/>
    </source>
</evidence>
<keyword evidence="2" id="KW-0732">Signal</keyword>
<keyword evidence="4" id="KW-1185">Reference proteome</keyword>
<evidence type="ECO:0008006" key="5">
    <source>
        <dbReference type="Google" id="ProtNLM"/>
    </source>
</evidence>
<reference evidence="3 4" key="1">
    <citation type="submission" date="2023-12" db="EMBL/GenBank/DDBJ databases">
        <title>the genome sequence of Hyalangium sp. s54d21.</title>
        <authorList>
            <person name="Zhang X."/>
        </authorList>
    </citation>
    <scope>NUCLEOTIDE SEQUENCE [LARGE SCALE GENOMIC DNA]</scope>
    <source>
        <strain evidence="4">s54d21</strain>
    </source>
</reference>
<dbReference type="RefSeq" id="WP_321548779.1">
    <property type="nucleotide sequence ID" value="NZ_JAXIVS010000010.1"/>
</dbReference>
<protein>
    <recommendedName>
        <fullName evidence="5">Outer membrane protein beta-barrel domain-containing protein</fullName>
    </recommendedName>
</protein>
<feature type="compositionally biased region" description="Pro residues" evidence="1">
    <location>
        <begin position="68"/>
        <end position="78"/>
    </location>
</feature>
<evidence type="ECO:0000256" key="1">
    <source>
        <dbReference type="SAM" id="MobiDB-lite"/>
    </source>
</evidence>
<feature type="chain" id="PRO_5047062241" description="Outer membrane protein beta-barrel domain-containing protein" evidence="2">
    <location>
        <begin position="26"/>
        <end position="287"/>
    </location>
</feature>
<dbReference type="EMBL" id="JAXIVS010000010">
    <property type="protein sequence ID" value="MDY7230055.1"/>
    <property type="molecule type" value="Genomic_DNA"/>
</dbReference>
<feature type="region of interest" description="Disordered" evidence="1">
    <location>
        <begin position="23"/>
        <end position="81"/>
    </location>
</feature>
<dbReference type="Proteomes" id="UP001291309">
    <property type="component" value="Unassembled WGS sequence"/>
</dbReference>